<dbReference type="Proteomes" id="UP001596241">
    <property type="component" value="Unassembled WGS sequence"/>
</dbReference>
<name>A0ABW1FGJ6_9ACTN</name>
<gene>
    <name evidence="1" type="ORF">ACFP3M_04300</name>
</gene>
<dbReference type="RefSeq" id="WP_345092421.1">
    <property type="nucleotide sequence ID" value="NZ_BAAAWG010000022.1"/>
</dbReference>
<keyword evidence="2" id="KW-1185">Reference proteome</keyword>
<accession>A0ABW1FGJ6</accession>
<evidence type="ECO:0000313" key="2">
    <source>
        <dbReference type="Proteomes" id="UP001596241"/>
    </source>
</evidence>
<protein>
    <submittedName>
        <fullName evidence="1">Uncharacterized protein</fullName>
    </submittedName>
</protein>
<proteinExistence type="predicted"/>
<evidence type="ECO:0000313" key="1">
    <source>
        <dbReference type="EMBL" id="MFC5892044.1"/>
    </source>
</evidence>
<comment type="caution">
    <text evidence="1">The sequence shown here is derived from an EMBL/GenBank/DDBJ whole genome shotgun (WGS) entry which is preliminary data.</text>
</comment>
<reference evidence="2" key="1">
    <citation type="journal article" date="2019" name="Int. J. Syst. Evol. Microbiol.">
        <title>The Global Catalogue of Microorganisms (GCM) 10K type strain sequencing project: providing services to taxonomists for standard genome sequencing and annotation.</title>
        <authorList>
            <consortium name="The Broad Institute Genomics Platform"/>
            <consortium name="The Broad Institute Genome Sequencing Center for Infectious Disease"/>
            <person name="Wu L."/>
            <person name="Ma J."/>
        </authorList>
    </citation>
    <scope>NUCLEOTIDE SEQUENCE [LARGE SCALE GENOMIC DNA]</scope>
    <source>
        <strain evidence="2">CGMCC 1.15809</strain>
    </source>
</reference>
<organism evidence="1 2">
    <name type="scientific">Streptomyces ramulosus</name>
    <dbReference type="NCBI Taxonomy" id="47762"/>
    <lineage>
        <taxon>Bacteria</taxon>
        <taxon>Bacillati</taxon>
        <taxon>Actinomycetota</taxon>
        <taxon>Actinomycetes</taxon>
        <taxon>Kitasatosporales</taxon>
        <taxon>Streptomycetaceae</taxon>
        <taxon>Streptomyces</taxon>
    </lineage>
</organism>
<dbReference type="EMBL" id="JBHSPW010000002">
    <property type="protein sequence ID" value="MFC5892044.1"/>
    <property type="molecule type" value="Genomic_DNA"/>
</dbReference>
<sequence length="69" mass="7802">MTAAALLLWRDFVRDPARRLWTEDSGCGEWGCCGSPLEARAFLEGVLRGMSRRRSRELRAVVDALDDAY</sequence>